<accession>A0ABX7E2N1</accession>
<dbReference type="Proteomes" id="UP000595691">
    <property type="component" value="Chromosome"/>
</dbReference>
<feature type="transmembrane region" description="Helical" evidence="11">
    <location>
        <begin position="286"/>
        <end position="308"/>
    </location>
</feature>
<name>A0ABX7E2N1_9BACI</name>
<evidence type="ECO:0000256" key="1">
    <source>
        <dbReference type="ARBA" id="ARBA00004651"/>
    </source>
</evidence>
<keyword evidence="5" id="KW-0813">Transport</keyword>
<evidence type="ECO:0000313" key="13">
    <source>
        <dbReference type="EMBL" id="QQZ09978.1"/>
    </source>
</evidence>
<evidence type="ECO:0000256" key="8">
    <source>
        <dbReference type="ARBA" id="ARBA00022989"/>
    </source>
</evidence>
<evidence type="ECO:0000256" key="5">
    <source>
        <dbReference type="ARBA" id="ARBA00022448"/>
    </source>
</evidence>
<reference evidence="13 14" key="1">
    <citation type="submission" date="2020-11" db="EMBL/GenBank/DDBJ databases">
        <title>Taxonomic evaluation of the Bacillus sporothermodurans group of bacteria based on whole genome sequences.</title>
        <authorList>
            <person name="Fiedler G."/>
            <person name="Herbstmann A.-D."/>
            <person name="Doll E."/>
            <person name="Wenning M."/>
            <person name="Brinks E."/>
            <person name="Kabisch J."/>
            <person name="Breitenwieser F."/>
            <person name="Lappann M."/>
            <person name="Boehnlein C."/>
            <person name="Franz C."/>
        </authorList>
    </citation>
    <scope>NUCLEOTIDE SEQUENCE [LARGE SCALE GENOMIC DNA]</scope>
    <source>
        <strain evidence="13 14">JCM 19841</strain>
    </source>
</reference>
<protein>
    <recommendedName>
        <fullName evidence="4">Putative hemin transport system permease protein HrtB</fullName>
    </recommendedName>
</protein>
<evidence type="ECO:0000259" key="12">
    <source>
        <dbReference type="Pfam" id="PF02687"/>
    </source>
</evidence>
<evidence type="ECO:0000256" key="9">
    <source>
        <dbReference type="ARBA" id="ARBA00023136"/>
    </source>
</evidence>
<comment type="similarity">
    <text evidence="2">Belongs to the ABC-4 integral membrane protein family. HrtB subfamily.</text>
</comment>
<feature type="transmembrane region" description="Helical" evidence="11">
    <location>
        <begin position="235"/>
        <end position="257"/>
    </location>
</feature>
<sequence length="356" mass="38596">MFLALRELKYAKMRYLLIGFIMVLISLLVLFVSGLAKGLSSDNASSIQKMNADYFVLQKDSQNRLNRSVLSEEQVNNIEKLTKDHPSTPFGIQMTNITKNGSSTKIDVTMFAIDVKGMLAPPIVEGKMIDSSTSNAIIADQSLKENGLTLGDHIEDQITGKTYKISGFTSGQSFSHSPVIYMNLKEWEATNKPLNAIALQSPDPIAKKELSGVNVISKTEALKGIPGYQEEQGSLMMMIAFLFVIAAFVLAVFFYVITIQKMNQFGVLKAIGAKSSYLARNIMSQVLALSIVSLVISIGLSYGISLVLPSSMPFDLSPQLVATCSGLFLAVSVIGSLLSLYQVAKIDALEAIGRAA</sequence>
<feature type="domain" description="ABC3 transporter permease C-terminal" evidence="12">
    <location>
        <begin position="237"/>
        <end position="347"/>
    </location>
</feature>
<evidence type="ECO:0000256" key="7">
    <source>
        <dbReference type="ARBA" id="ARBA00022692"/>
    </source>
</evidence>
<feature type="transmembrane region" description="Helical" evidence="11">
    <location>
        <begin position="320"/>
        <end position="341"/>
    </location>
</feature>
<keyword evidence="6" id="KW-1003">Cell membrane</keyword>
<evidence type="ECO:0000256" key="10">
    <source>
        <dbReference type="ARBA" id="ARBA00024973"/>
    </source>
</evidence>
<dbReference type="PANTHER" id="PTHR43738:SF1">
    <property type="entry name" value="HEMIN TRANSPORT SYSTEM PERMEASE PROTEIN HRTB-RELATED"/>
    <property type="match status" value="1"/>
</dbReference>
<gene>
    <name evidence="13" type="ORF">I5776_03125</name>
</gene>
<dbReference type="InterPro" id="IPR051125">
    <property type="entry name" value="ABC-4/HrtB_transporter"/>
</dbReference>
<comment type="function">
    <text evidence="10">Part of the ABC transporter complex hrt involved in hemin import. Responsible for the translocation of the substrate across the membrane.</text>
</comment>
<organism evidence="13 14">
    <name type="scientific">Heyndrickxia vini</name>
    <dbReference type="NCBI Taxonomy" id="1476025"/>
    <lineage>
        <taxon>Bacteria</taxon>
        <taxon>Bacillati</taxon>
        <taxon>Bacillota</taxon>
        <taxon>Bacilli</taxon>
        <taxon>Bacillales</taxon>
        <taxon>Bacillaceae</taxon>
        <taxon>Heyndrickxia</taxon>
    </lineage>
</organism>
<comment type="subcellular location">
    <subcellularLocation>
        <location evidence="1">Cell membrane</location>
        <topology evidence="1">Multi-pass membrane protein</topology>
    </subcellularLocation>
</comment>
<keyword evidence="7 11" id="KW-0812">Transmembrane</keyword>
<evidence type="ECO:0000256" key="11">
    <source>
        <dbReference type="SAM" id="Phobius"/>
    </source>
</evidence>
<evidence type="ECO:0000256" key="4">
    <source>
        <dbReference type="ARBA" id="ARBA00016962"/>
    </source>
</evidence>
<dbReference type="RefSeq" id="WP_202778928.1">
    <property type="nucleotide sequence ID" value="NZ_CP065425.1"/>
</dbReference>
<comment type="subunit">
    <text evidence="3">The complex is composed of two ATP-binding proteins (HrtA), two transmembrane proteins (HrtB) and a solute-binding protein.</text>
</comment>
<evidence type="ECO:0000256" key="3">
    <source>
        <dbReference type="ARBA" id="ARBA00011131"/>
    </source>
</evidence>
<evidence type="ECO:0000313" key="14">
    <source>
        <dbReference type="Proteomes" id="UP000595691"/>
    </source>
</evidence>
<keyword evidence="8 11" id="KW-1133">Transmembrane helix</keyword>
<proteinExistence type="inferred from homology"/>
<dbReference type="InterPro" id="IPR003838">
    <property type="entry name" value="ABC3_permease_C"/>
</dbReference>
<keyword evidence="9 11" id="KW-0472">Membrane</keyword>
<evidence type="ECO:0000256" key="2">
    <source>
        <dbReference type="ARBA" id="ARBA00008697"/>
    </source>
</evidence>
<keyword evidence="14" id="KW-1185">Reference proteome</keyword>
<dbReference type="Pfam" id="PF02687">
    <property type="entry name" value="FtsX"/>
    <property type="match status" value="1"/>
</dbReference>
<evidence type="ECO:0000256" key="6">
    <source>
        <dbReference type="ARBA" id="ARBA00022475"/>
    </source>
</evidence>
<dbReference type="PANTHER" id="PTHR43738">
    <property type="entry name" value="ABC TRANSPORTER, MEMBRANE PROTEIN"/>
    <property type="match status" value="1"/>
</dbReference>
<dbReference type="EMBL" id="CP065425">
    <property type="protein sequence ID" value="QQZ09978.1"/>
    <property type="molecule type" value="Genomic_DNA"/>
</dbReference>